<organism evidence="5 6">
    <name type="scientific">Thalassolituus pacificus</name>
    <dbReference type="NCBI Taxonomy" id="2975440"/>
    <lineage>
        <taxon>Bacteria</taxon>
        <taxon>Pseudomonadati</taxon>
        <taxon>Pseudomonadota</taxon>
        <taxon>Gammaproteobacteria</taxon>
        <taxon>Oceanospirillales</taxon>
        <taxon>Oceanospirillaceae</taxon>
        <taxon>Thalassolituus</taxon>
    </lineage>
</organism>
<evidence type="ECO:0000256" key="1">
    <source>
        <dbReference type="ARBA" id="ARBA00010062"/>
    </source>
</evidence>
<keyword evidence="6" id="KW-1185">Reference proteome</keyword>
<feature type="domain" description="Leucine-binding protein" evidence="4">
    <location>
        <begin position="32"/>
        <end position="376"/>
    </location>
</feature>
<gene>
    <name evidence="5" type="ORF">NYR02_09600</name>
</gene>
<evidence type="ECO:0000256" key="3">
    <source>
        <dbReference type="SAM" id="SignalP"/>
    </source>
</evidence>
<dbReference type="InterPro" id="IPR051010">
    <property type="entry name" value="BCAA_transport"/>
</dbReference>
<evidence type="ECO:0000313" key="5">
    <source>
        <dbReference type="EMBL" id="MCT7359275.1"/>
    </source>
</evidence>
<reference evidence="5" key="1">
    <citation type="journal article" date="2022" name="Front. Microbiol.">
        <title>Genome-based taxonomic rearrangement of Oceanobacter-related bacteria including the description of Thalassolituus hydrocarbonoclasticus sp. nov. and Thalassolituus pacificus sp. nov. and emended description of the genus Thalassolituus.</title>
        <authorList>
            <person name="Dong C."/>
            <person name="Wei L."/>
            <person name="Wang J."/>
            <person name="Lai Q."/>
            <person name="Huang Z."/>
            <person name="Shao Z."/>
        </authorList>
    </citation>
    <scope>NUCLEOTIDE SEQUENCE</scope>
    <source>
        <strain evidence="5">59MF3M-4</strain>
    </source>
</reference>
<dbReference type="AlphaFoldDB" id="A0A9X2WFS6"/>
<evidence type="ECO:0000259" key="4">
    <source>
        <dbReference type="Pfam" id="PF13458"/>
    </source>
</evidence>
<keyword evidence="2 3" id="KW-0732">Signal</keyword>
<feature type="chain" id="PRO_5040906383" evidence="3">
    <location>
        <begin position="27"/>
        <end position="424"/>
    </location>
</feature>
<sequence>MPAAFIRTTICLLLALPFAIPQAIQAAPAGNSVKLGLNYPSSGRYKEQGLAQARGALLAIEELNASNGILGRPVELLTANTAAKPDKAVENVKALAAQNVSMLFGGSSSAVAIAAGKEAAKHDLLYFGTLTYANETTGAEGHKHMFRETYNAHMAAKALASYLNDSLQGKKLFYLTADYSWGWSTEASLRTFTKTTDTSAHPGALVTYPRPRDGDMRSALEAARDSGADVLMLVQFGDDMALALHAAQQMGLKDKMTIIVPNLTLGMAKSAGSGIMEGVIGAVPWCWQVPYRYDYPQGKAFVEAFVSKYGAYPSSSAASAYSIVYQFKDAAERAGSLNTGKLIKALEGHRYSSLKDEQEWRAFDHQSVQSVYVVRSRPRNEILQSNLHEDFFEILAQLPGTEAAQSLSEWQAERRAAGKQLALE</sequence>
<comment type="caution">
    <text evidence="5">The sequence shown here is derived from an EMBL/GenBank/DDBJ whole genome shotgun (WGS) entry which is preliminary data.</text>
</comment>
<evidence type="ECO:0000256" key="2">
    <source>
        <dbReference type="ARBA" id="ARBA00022729"/>
    </source>
</evidence>
<dbReference type="InterPro" id="IPR028082">
    <property type="entry name" value="Peripla_BP_I"/>
</dbReference>
<accession>A0A9X2WFS6</accession>
<dbReference type="SUPFAM" id="SSF53822">
    <property type="entry name" value="Periplasmic binding protein-like I"/>
    <property type="match status" value="1"/>
</dbReference>
<name>A0A9X2WFS6_9GAMM</name>
<proteinExistence type="inferred from homology"/>
<evidence type="ECO:0000313" key="6">
    <source>
        <dbReference type="Proteomes" id="UP001147830"/>
    </source>
</evidence>
<reference evidence="5" key="2">
    <citation type="submission" date="2022-08" db="EMBL/GenBank/DDBJ databases">
        <authorList>
            <person name="Dong C."/>
        </authorList>
    </citation>
    <scope>NUCLEOTIDE SEQUENCE</scope>
    <source>
        <strain evidence="5">59MF3M-4</strain>
    </source>
</reference>
<dbReference type="CDD" id="cd19987">
    <property type="entry name" value="PBP1_SBP-like"/>
    <property type="match status" value="1"/>
</dbReference>
<dbReference type="Proteomes" id="UP001147830">
    <property type="component" value="Unassembled WGS sequence"/>
</dbReference>
<dbReference type="Gene3D" id="3.40.50.2300">
    <property type="match status" value="2"/>
</dbReference>
<comment type="similarity">
    <text evidence="1">Belongs to the leucine-binding protein family.</text>
</comment>
<dbReference type="RefSeq" id="WP_260976144.1">
    <property type="nucleotide sequence ID" value="NZ_JAOANI010000015.1"/>
</dbReference>
<dbReference type="EMBL" id="JAOANI010000015">
    <property type="protein sequence ID" value="MCT7359275.1"/>
    <property type="molecule type" value="Genomic_DNA"/>
</dbReference>
<protein>
    <submittedName>
        <fullName evidence="5">Substrate-binding protein</fullName>
    </submittedName>
</protein>
<dbReference type="PANTHER" id="PTHR30483">
    <property type="entry name" value="LEUCINE-SPECIFIC-BINDING PROTEIN"/>
    <property type="match status" value="1"/>
</dbReference>
<feature type="signal peptide" evidence="3">
    <location>
        <begin position="1"/>
        <end position="26"/>
    </location>
</feature>
<dbReference type="Pfam" id="PF13458">
    <property type="entry name" value="Peripla_BP_6"/>
    <property type="match status" value="1"/>
</dbReference>
<dbReference type="InterPro" id="IPR028081">
    <property type="entry name" value="Leu-bd"/>
</dbReference>
<dbReference type="PANTHER" id="PTHR30483:SF6">
    <property type="entry name" value="PERIPLASMIC BINDING PROTEIN OF ABC TRANSPORTER FOR NATURAL AMINO ACIDS"/>
    <property type="match status" value="1"/>
</dbReference>